<dbReference type="AlphaFoldDB" id="A0A1M6SH89"/>
<sequence length="171" mass="18832">MKVLVSGFLLFFVIASRGQTIEEPPVSGLQSSQKGFLITDHAYPTGATGDIHKSFMMQYGITKSLKLELQGFYDTYILSERFRSSVLAKVYLNEKLYLLSGLEAEVATEKAGVGQTPYRLGFVAGAGYDISDNFMIELKSNVLLNKSNIGAFGETQVTMPSVYAIGSKWKF</sequence>
<evidence type="ECO:0008006" key="3">
    <source>
        <dbReference type="Google" id="ProtNLM"/>
    </source>
</evidence>
<dbReference type="RefSeq" id="WP_073245693.1">
    <property type="nucleotide sequence ID" value="NZ_CANLFZ010000009.1"/>
</dbReference>
<dbReference type="EMBL" id="FQZX01000002">
    <property type="protein sequence ID" value="SHK44006.1"/>
    <property type="molecule type" value="Genomic_DNA"/>
</dbReference>
<dbReference type="Proteomes" id="UP000184314">
    <property type="component" value="Unassembled WGS sequence"/>
</dbReference>
<name>A0A1M6SH89_9FLAO</name>
<organism evidence="1 2">
    <name type="scientific">Maribacter aquivivus</name>
    <dbReference type="NCBI Taxonomy" id="228958"/>
    <lineage>
        <taxon>Bacteria</taxon>
        <taxon>Pseudomonadati</taxon>
        <taxon>Bacteroidota</taxon>
        <taxon>Flavobacteriia</taxon>
        <taxon>Flavobacteriales</taxon>
        <taxon>Flavobacteriaceae</taxon>
        <taxon>Maribacter</taxon>
    </lineage>
</organism>
<keyword evidence="2" id="KW-1185">Reference proteome</keyword>
<protein>
    <recommendedName>
        <fullName evidence="3">Outer membrane protein beta-barrel domain-containing protein</fullName>
    </recommendedName>
</protein>
<accession>A0A1M6SH89</accession>
<proteinExistence type="predicted"/>
<evidence type="ECO:0000313" key="1">
    <source>
        <dbReference type="EMBL" id="SHK44006.1"/>
    </source>
</evidence>
<dbReference type="OrthoDB" id="1178092at2"/>
<evidence type="ECO:0000313" key="2">
    <source>
        <dbReference type="Proteomes" id="UP000184314"/>
    </source>
</evidence>
<reference evidence="2" key="1">
    <citation type="submission" date="2016-11" db="EMBL/GenBank/DDBJ databases">
        <authorList>
            <person name="Varghese N."/>
            <person name="Submissions S."/>
        </authorList>
    </citation>
    <scope>NUCLEOTIDE SEQUENCE [LARGE SCALE GENOMIC DNA]</scope>
    <source>
        <strain evidence="2">DSM 16478</strain>
    </source>
</reference>
<gene>
    <name evidence="1" type="ORF">SAMN04488007_3095</name>
</gene>